<evidence type="ECO:0000313" key="2">
    <source>
        <dbReference type="EMBL" id="MBT0654273.1"/>
    </source>
</evidence>
<dbReference type="Gene3D" id="3.40.50.1580">
    <property type="entry name" value="Nucleoside phosphorylase domain"/>
    <property type="match status" value="1"/>
</dbReference>
<keyword evidence="3" id="KW-1185">Reference proteome</keyword>
<dbReference type="InterPro" id="IPR035994">
    <property type="entry name" value="Nucleoside_phosphorylase_sf"/>
</dbReference>
<dbReference type="RefSeq" id="WP_214176282.1">
    <property type="nucleotide sequence ID" value="NZ_JAHCVK010000009.1"/>
</dbReference>
<sequence length="252" mass="27162">MATIGLIAAMPEEIKPLLARIETYSRETAGSFTMYRFRAGSRDACLVESGLGPEKAARATATLIAAAAPDLVINFGLGGAATPGLRVGDVVIAQRILFARERLFSEQQGLSPQLAVTALDLLQRNPATPFLICRGTCVTSGAILAKRETARLLPAGLVNPVLEMETAAVAKIAAREGVPLLAVRAISDDASEELEFNITDFTDKNMNIKVHRVFWSLTRRPWLVPQLMRLARNSKRAGGNLARVVESLLAEL</sequence>
<dbReference type="CDD" id="cd17877">
    <property type="entry name" value="NP_MTAN-like"/>
    <property type="match status" value="1"/>
</dbReference>
<proteinExistence type="predicted"/>
<dbReference type="SUPFAM" id="SSF53167">
    <property type="entry name" value="Purine and uridine phosphorylases"/>
    <property type="match status" value="1"/>
</dbReference>
<comment type="caution">
    <text evidence="2">The sequence shown here is derived from an EMBL/GenBank/DDBJ whole genome shotgun (WGS) entry which is preliminary data.</text>
</comment>
<evidence type="ECO:0000259" key="1">
    <source>
        <dbReference type="Pfam" id="PF01048"/>
    </source>
</evidence>
<dbReference type="EMBL" id="JAHCVK010000009">
    <property type="protein sequence ID" value="MBT0654273.1"/>
    <property type="molecule type" value="Genomic_DNA"/>
</dbReference>
<reference evidence="2 3" key="1">
    <citation type="submission" date="2021-05" db="EMBL/GenBank/DDBJ databases">
        <title>The draft genome of Geobacter luticola JCM 17780.</title>
        <authorList>
            <person name="Xu Z."/>
            <person name="Masuda Y."/>
            <person name="Itoh H."/>
            <person name="Senoo K."/>
        </authorList>
    </citation>
    <scope>NUCLEOTIDE SEQUENCE [LARGE SCALE GENOMIC DNA]</scope>
    <source>
        <strain evidence="2 3">JCM 17780</strain>
    </source>
</reference>
<accession>A0ABS5SFY0</accession>
<dbReference type="PANTHER" id="PTHR46832:SF1">
    <property type="entry name" value="5'-METHYLTHIOADENOSINE_S-ADENOSYLHOMOCYSTEINE NUCLEOSIDASE"/>
    <property type="match status" value="1"/>
</dbReference>
<feature type="domain" description="Nucleoside phosphorylase" evidence="1">
    <location>
        <begin position="3"/>
        <end position="213"/>
    </location>
</feature>
<gene>
    <name evidence="2" type="ORF">KI810_14505</name>
</gene>
<dbReference type="Proteomes" id="UP000756860">
    <property type="component" value="Unassembled WGS sequence"/>
</dbReference>
<dbReference type="InterPro" id="IPR000845">
    <property type="entry name" value="Nucleoside_phosphorylase_d"/>
</dbReference>
<protein>
    <submittedName>
        <fullName evidence="2">Phosphorylase</fullName>
    </submittedName>
</protein>
<dbReference type="PANTHER" id="PTHR46832">
    <property type="entry name" value="5'-METHYLTHIOADENOSINE/S-ADENOSYLHOMOCYSTEINE NUCLEOSIDASE"/>
    <property type="match status" value="1"/>
</dbReference>
<dbReference type="Pfam" id="PF01048">
    <property type="entry name" value="PNP_UDP_1"/>
    <property type="match status" value="1"/>
</dbReference>
<evidence type="ECO:0000313" key="3">
    <source>
        <dbReference type="Proteomes" id="UP000756860"/>
    </source>
</evidence>
<organism evidence="2 3">
    <name type="scientific">Geomobilimonas luticola</name>
    <dbReference type="NCBI Taxonomy" id="1114878"/>
    <lineage>
        <taxon>Bacteria</taxon>
        <taxon>Pseudomonadati</taxon>
        <taxon>Thermodesulfobacteriota</taxon>
        <taxon>Desulfuromonadia</taxon>
        <taxon>Geobacterales</taxon>
        <taxon>Geobacteraceae</taxon>
        <taxon>Geomobilimonas</taxon>
    </lineage>
</organism>
<name>A0ABS5SFY0_9BACT</name>